<dbReference type="Gene3D" id="2.30.29.30">
    <property type="entry name" value="Pleckstrin-homology domain (PH domain)/Phosphotyrosine-binding domain (PTB)"/>
    <property type="match status" value="1"/>
</dbReference>
<dbReference type="InterPro" id="IPR013719">
    <property type="entry name" value="RTT106/SPT16-like_middle_dom"/>
</dbReference>
<dbReference type="InterPro" id="IPR040993">
    <property type="entry name" value="Rtt106_N"/>
</dbReference>
<feature type="compositionally biased region" description="Acidic residues" evidence="12">
    <location>
        <begin position="393"/>
        <end position="416"/>
    </location>
</feature>
<dbReference type="GO" id="GO:0005634">
    <property type="term" value="C:nucleus"/>
    <property type="evidence" value="ECO:0007669"/>
    <property type="project" value="UniProtKB-SubCell"/>
</dbReference>
<protein>
    <recommendedName>
        <fullName evidence="4">Histone chaperone RTT106</fullName>
    </recommendedName>
    <alternativeName>
        <fullName evidence="5">Histone chaperone rtt106</fullName>
    </alternativeName>
</protein>
<accession>A3LUQ9</accession>
<keyword evidence="10" id="KW-0143">Chaperone</keyword>
<evidence type="ECO:0000256" key="7">
    <source>
        <dbReference type="ARBA" id="ARBA00023015"/>
    </source>
</evidence>
<dbReference type="Gene3D" id="6.10.10.70">
    <property type="entry name" value="RTT106-like"/>
    <property type="match status" value="1"/>
</dbReference>
<dbReference type="InterPro" id="IPR044891">
    <property type="entry name" value="Rtt106_N_sf"/>
</dbReference>
<dbReference type="InterPro" id="IPR040770">
    <property type="entry name" value="Rtt106_PH"/>
</dbReference>
<dbReference type="EMBL" id="CP000499">
    <property type="protein sequence ID" value="ABN67004.2"/>
    <property type="molecule type" value="Genomic_DNA"/>
</dbReference>
<dbReference type="OMA" id="TRLTFNV"/>
<dbReference type="GO" id="GO:0003677">
    <property type="term" value="F:DNA binding"/>
    <property type="evidence" value="ECO:0007669"/>
    <property type="project" value="UniProtKB-KW"/>
</dbReference>
<keyword evidence="7" id="KW-0805">Transcription regulation</keyword>
<dbReference type="GO" id="GO:0005694">
    <property type="term" value="C:chromosome"/>
    <property type="evidence" value="ECO:0007669"/>
    <property type="project" value="UniProtKB-SubCell"/>
</dbReference>
<dbReference type="Proteomes" id="UP000002258">
    <property type="component" value="Chromosome 5"/>
</dbReference>
<dbReference type="PANTHER" id="PTHR45849:SF3">
    <property type="entry name" value="HISTONE CHAPERONE RTT106"/>
    <property type="match status" value="1"/>
</dbReference>
<dbReference type="FunCoup" id="A3LUQ9">
    <property type="interactions" value="139"/>
</dbReference>
<dbReference type="Pfam" id="PF18215">
    <property type="entry name" value="Rtt106_N"/>
    <property type="match status" value="1"/>
</dbReference>
<evidence type="ECO:0000313" key="15">
    <source>
        <dbReference type="Proteomes" id="UP000002258"/>
    </source>
</evidence>
<dbReference type="KEGG" id="pic:PICST_18300"/>
<evidence type="ECO:0000313" key="14">
    <source>
        <dbReference type="EMBL" id="ABN67004.2"/>
    </source>
</evidence>
<dbReference type="CDD" id="cd13304">
    <property type="entry name" value="PH2-like_Rtt106"/>
    <property type="match status" value="1"/>
</dbReference>
<gene>
    <name evidence="14" type="primary">RTT106</name>
    <name evidence="14" type="ORF">PICST_18300</name>
</gene>
<comment type="subcellular location">
    <subcellularLocation>
        <location evidence="2">Chromosome</location>
    </subcellularLocation>
    <subcellularLocation>
        <location evidence="1">Nucleus</location>
    </subcellularLocation>
</comment>
<evidence type="ECO:0000259" key="13">
    <source>
        <dbReference type="SMART" id="SM01287"/>
    </source>
</evidence>
<dbReference type="eggNOG" id="ENOG502R9PE">
    <property type="taxonomic scope" value="Eukaryota"/>
</dbReference>
<dbReference type="Pfam" id="PF08512">
    <property type="entry name" value="Rttp106-like_middle"/>
    <property type="match status" value="1"/>
</dbReference>
<organism evidence="14 15">
    <name type="scientific">Scheffersomyces stipitis (strain ATCC 58785 / CBS 6054 / NBRC 10063 / NRRL Y-11545)</name>
    <name type="common">Yeast</name>
    <name type="synonym">Pichia stipitis</name>
    <dbReference type="NCBI Taxonomy" id="322104"/>
    <lineage>
        <taxon>Eukaryota</taxon>
        <taxon>Fungi</taxon>
        <taxon>Dikarya</taxon>
        <taxon>Ascomycota</taxon>
        <taxon>Saccharomycotina</taxon>
        <taxon>Pichiomycetes</taxon>
        <taxon>Debaryomycetaceae</taxon>
        <taxon>Scheffersomyces</taxon>
    </lineage>
</organism>
<proteinExistence type="inferred from homology"/>
<dbReference type="PANTHER" id="PTHR45849">
    <property type="entry name" value="FACT COMPLEX SUBUNIT SSRP1"/>
    <property type="match status" value="1"/>
</dbReference>
<dbReference type="Pfam" id="PF18469">
    <property type="entry name" value="PH_18"/>
    <property type="match status" value="1"/>
</dbReference>
<dbReference type="AlphaFoldDB" id="A3LUQ9"/>
<dbReference type="OrthoDB" id="75754at2759"/>
<dbReference type="GO" id="GO:0042393">
    <property type="term" value="F:histone binding"/>
    <property type="evidence" value="ECO:0007669"/>
    <property type="project" value="TreeGrafter"/>
</dbReference>
<feature type="non-terminal residue" evidence="14">
    <location>
        <position position="1"/>
    </location>
</feature>
<dbReference type="InterPro" id="IPR011993">
    <property type="entry name" value="PH-like_dom_sf"/>
</dbReference>
<evidence type="ECO:0000256" key="3">
    <source>
        <dbReference type="ARBA" id="ARBA00006159"/>
    </source>
</evidence>
<keyword evidence="11" id="KW-0539">Nucleus</keyword>
<evidence type="ECO:0000256" key="1">
    <source>
        <dbReference type="ARBA" id="ARBA00004123"/>
    </source>
</evidence>
<evidence type="ECO:0000256" key="10">
    <source>
        <dbReference type="ARBA" id="ARBA00023186"/>
    </source>
</evidence>
<sequence length="456" mass="51219">WLSTLPPDLQADIMAIISSYPQSQTVFAKLYNHLLNEESLPKRPKTNGSTSISTPQQIQPPQHQVVQNQIQNQNEPSNSVLITLKDPIVEETIIFEIIQTSFISPIRKKMSLIFHLIERNGQPLPVLSIVHPTTRVPEISVIDLTECVKLCAFIPIVGNSSNPSKKSIALLCFWIKDEYIGSSAVKDPIVLQVNLDMVKKQMISQGKLPPDIEHQFEKESPTNVNMNPIQERIIDYFQRQFKLCGVNLMNYLPCPTLSNIKYTLNRDSAVAVSSSNSGNNNLIIVECHRGAKEGVLLFVTGTEHSRSYIIHGFKKPILMFDVAKIMYTSYNNITRLTFNLLLTVADNNEEKTLEFSMIDHAFFQVIDDFIKSQNINDNSFDDTLREKTKETKDEEGEGGAEEEPLNESEDEEDDDASYNGGDGDNYSASGSDVDEEFDSDAGSKSDDSDVSEEEEE</sequence>
<comment type="similarity">
    <text evidence="3">Belongs to the RTT106 family.</text>
</comment>
<dbReference type="InParanoid" id="A3LUQ9"/>
<evidence type="ECO:0000256" key="4">
    <source>
        <dbReference type="ARBA" id="ARBA00017355"/>
    </source>
</evidence>
<reference evidence="14 15" key="1">
    <citation type="journal article" date="2007" name="Nat. Biotechnol.">
        <title>Genome sequence of the lignocellulose-bioconverting and xylose-fermenting yeast Pichia stipitis.</title>
        <authorList>
            <person name="Jeffries T.W."/>
            <person name="Grigoriev I.V."/>
            <person name="Grimwood J."/>
            <person name="Laplaza J.M."/>
            <person name="Aerts A."/>
            <person name="Salamov A."/>
            <person name="Schmutz J."/>
            <person name="Lindquist E."/>
            <person name="Dehal P."/>
            <person name="Shapiro H."/>
            <person name="Jin Y.S."/>
            <person name="Passoth V."/>
            <person name="Richardson P.M."/>
        </authorList>
    </citation>
    <scope>NUCLEOTIDE SEQUENCE [LARGE SCALE GENOMIC DNA]</scope>
    <source>
        <strain evidence="15">ATCC 58785 / CBS 6054 / NBRC 10063 / NRRL Y-11545</strain>
    </source>
</reference>
<dbReference type="SUPFAM" id="SSF50729">
    <property type="entry name" value="PH domain-like"/>
    <property type="match status" value="1"/>
</dbReference>
<evidence type="ECO:0000256" key="6">
    <source>
        <dbReference type="ARBA" id="ARBA00022454"/>
    </source>
</evidence>
<evidence type="ECO:0000256" key="12">
    <source>
        <dbReference type="SAM" id="MobiDB-lite"/>
    </source>
</evidence>
<name>A3LUQ9_PICST</name>
<evidence type="ECO:0000256" key="11">
    <source>
        <dbReference type="ARBA" id="ARBA00023242"/>
    </source>
</evidence>
<feature type="domain" description="Histone chaperone RTT106/FACT complex subunit SPT16-like middle" evidence="13">
    <location>
        <begin position="282"/>
        <end position="380"/>
    </location>
</feature>
<evidence type="ECO:0000256" key="2">
    <source>
        <dbReference type="ARBA" id="ARBA00004286"/>
    </source>
</evidence>
<dbReference type="STRING" id="322104.A3LUQ9"/>
<evidence type="ECO:0000256" key="5">
    <source>
        <dbReference type="ARBA" id="ARBA00018462"/>
    </source>
</evidence>
<keyword evidence="8" id="KW-0238">DNA-binding</keyword>
<feature type="compositionally biased region" description="Basic and acidic residues" evidence="12">
    <location>
        <begin position="382"/>
        <end position="392"/>
    </location>
</feature>
<dbReference type="GO" id="GO:0031491">
    <property type="term" value="F:nucleosome binding"/>
    <property type="evidence" value="ECO:0007669"/>
    <property type="project" value="TreeGrafter"/>
</dbReference>
<feature type="region of interest" description="Disordered" evidence="12">
    <location>
        <begin position="39"/>
        <end position="62"/>
    </location>
</feature>
<dbReference type="RefSeq" id="XP_001385033.2">
    <property type="nucleotide sequence ID" value="XM_001384996.1"/>
</dbReference>
<keyword evidence="9" id="KW-0804">Transcription</keyword>
<keyword evidence="6" id="KW-0158">Chromosome</keyword>
<dbReference type="InterPro" id="IPR050454">
    <property type="entry name" value="RTT106/SSRP1_HistChap/FACT"/>
</dbReference>
<feature type="region of interest" description="Disordered" evidence="12">
    <location>
        <begin position="380"/>
        <end position="456"/>
    </location>
</feature>
<dbReference type="SMART" id="SM01287">
    <property type="entry name" value="Rtt106"/>
    <property type="match status" value="1"/>
</dbReference>
<dbReference type="GeneID" id="4839159"/>
<evidence type="ECO:0000256" key="9">
    <source>
        <dbReference type="ARBA" id="ARBA00023163"/>
    </source>
</evidence>
<keyword evidence="15" id="KW-1185">Reference proteome</keyword>
<evidence type="ECO:0000256" key="8">
    <source>
        <dbReference type="ARBA" id="ARBA00023125"/>
    </source>
</evidence>
<feature type="non-terminal residue" evidence="14">
    <location>
        <position position="456"/>
    </location>
</feature>
<dbReference type="Gene3D" id="2.30.29.120">
    <property type="match status" value="1"/>
</dbReference>
<dbReference type="HOGENOM" id="CLU_040939_0_0_1"/>